<proteinExistence type="predicted"/>
<evidence type="ECO:0000313" key="3">
    <source>
        <dbReference type="Proteomes" id="UP001500603"/>
    </source>
</evidence>
<dbReference type="EMBL" id="BAABJM010000001">
    <property type="protein sequence ID" value="GAA5047539.1"/>
    <property type="molecule type" value="Genomic_DNA"/>
</dbReference>
<dbReference type="Proteomes" id="UP001500603">
    <property type="component" value="Unassembled WGS sequence"/>
</dbReference>
<organism evidence="2 3">
    <name type="scientific">Nocardia callitridis</name>
    <dbReference type="NCBI Taxonomy" id="648753"/>
    <lineage>
        <taxon>Bacteria</taxon>
        <taxon>Bacillati</taxon>
        <taxon>Actinomycetota</taxon>
        <taxon>Actinomycetes</taxon>
        <taxon>Mycobacteriales</taxon>
        <taxon>Nocardiaceae</taxon>
        <taxon>Nocardia</taxon>
    </lineage>
</organism>
<accession>A0ABP9K198</accession>
<name>A0ABP9K198_9NOCA</name>
<sequence length="420" mass="45266">MLIRAGVLAAAVALGVGAGFLAPPSAEAQDLARYLDLPLVNRDAANGPGGVNPELPYAADELRELLDQARAAGVAPSRYAALLYQYWLVDVTDKAGIDLRSWDPRAGAEANRENLVRSYSYYEQLQLAHRELQWAGMGGQVGADFGGGLLDFELAGNVFGAPGIAESARAVVGAVEQVAGPQAVAGLPRGLAALAEAGSRVTPEDVHYLIGLIMVMQKNIFSDLMPMHDAYVAEGLPALREFEAAGLFGDDIMTAWRDIASGERDRVADGNAALLRREQDWVIGRQWDQARAYKGSVGEAITYAVGAAGSPSVAGVRPPREFDPVRIPFTMADGRPALLTLPLPEWNWSELDPRWNYISTELLPKYKDQVENNWPALEAAMRIPYEVQMQSHRPLLNIPQLFASALGELQVTPVDAAAVS</sequence>
<keyword evidence="3" id="KW-1185">Reference proteome</keyword>
<protein>
    <recommendedName>
        <fullName evidence="4">Tat pathway signal protein</fullName>
    </recommendedName>
</protein>
<comment type="caution">
    <text evidence="2">The sequence shown here is derived from an EMBL/GenBank/DDBJ whole genome shotgun (WGS) entry which is preliminary data.</text>
</comment>
<evidence type="ECO:0000313" key="2">
    <source>
        <dbReference type="EMBL" id="GAA5047539.1"/>
    </source>
</evidence>
<feature type="signal peptide" evidence="1">
    <location>
        <begin position="1"/>
        <end position="28"/>
    </location>
</feature>
<keyword evidence="1" id="KW-0732">Signal</keyword>
<evidence type="ECO:0008006" key="4">
    <source>
        <dbReference type="Google" id="ProtNLM"/>
    </source>
</evidence>
<gene>
    <name evidence="2" type="ORF">GCM10023318_14160</name>
</gene>
<feature type="chain" id="PRO_5046848444" description="Tat pathway signal protein" evidence="1">
    <location>
        <begin position="29"/>
        <end position="420"/>
    </location>
</feature>
<evidence type="ECO:0000256" key="1">
    <source>
        <dbReference type="SAM" id="SignalP"/>
    </source>
</evidence>
<reference evidence="3" key="1">
    <citation type="journal article" date="2019" name="Int. J. Syst. Evol. Microbiol.">
        <title>The Global Catalogue of Microorganisms (GCM) 10K type strain sequencing project: providing services to taxonomists for standard genome sequencing and annotation.</title>
        <authorList>
            <consortium name="The Broad Institute Genomics Platform"/>
            <consortium name="The Broad Institute Genome Sequencing Center for Infectious Disease"/>
            <person name="Wu L."/>
            <person name="Ma J."/>
        </authorList>
    </citation>
    <scope>NUCLEOTIDE SEQUENCE [LARGE SCALE GENOMIC DNA]</scope>
    <source>
        <strain evidence="3">JCM 18298</strain>
    </source>
</reference>